<dbReference type="RefSeq" id="WP_099506789.1">
    <property type="nucleotide sequence ID" value="NZ_CP026652.1"/>
</dbReference>
<evidence type="ECO:0000313" key="3">
    <source>
        <dbReference type="Proteomes" id="UP000238413"/>
    </source>
</evidence>
<accession>A0ABM6T188</accession>
<dbReference type="Pfam" id="PF04542">
    <property type="entry name" value="Sigma70_r2"/>
    <property type="match status" value="1"/>
</dbReference>
<keyword evidence="3" id="KW-1185">Reference proteome</keyword>
<feature type="domain" description="RNA polymerase sigma-70 region 2" evidence="1">
    <location>
        <begin position="28"/>
        <end position="90"/>
    </location>
</feature>
<evidence type="ECO:0000313" key="2">
    <source>
        <dbReference type="EMBL" id="AVH60874.1"/>
    </source>
</evidence>
<reference evidence="2 3" key="1">
    <citation type="submission" date="2018-02" db="EMBL/GenBank/DDBJ databases">
        <title>Complete genome sequence of Streptomyces dengpaensis, the producer of angucyclines.</title>
        <authorList>
            <person name="Yumei L."/>
        </authorList>
    </citation>
    <scope>NUCLEOTIDE SEQUENCE [LARGE SCALE GENOMIC DNA]</scope>
    <source>
        <strain evidence="2 3">XZHG99</strain>
    </source>
</reference>
<organism evidence="2 3">
    <name type="scientific">Streptomyces dengpaensis</name>
    <dbReference type="NCBI Taxonomy" id="2049881"/>
    <lineage>
        <taxon>Bacteria</taxon>
        <taxon>Bacillati</taxon>
        <taxon>Actinomycetota</taxon>
        <taxon>Actinomycetes</taxon>
        <taxon>Kitasatosporales</taxon>
        <taxon>Streptomycetaceae</taxon>
        <taxon>Streptomyces</taxon>
    </lineage>
</organism>
<proteinExistence type="predicted"/>
<dbReference type="InterPro" id="IPR007627">
    <property type="entry name" value="RNA_pol_sigma70_r2"/>
</dbReference>
<dbReference type="Gene3D" id="1.10.1740.10">
    <property type="match status" value="1"/>
</dbReference>
<dbReference type="SUPFAM" id="SSF88946">
    <property type="entry name" value="Sigma2 domain of RNA polymerase sigma factors"/>
    <property type="match status" value="1"/>
</dbReference>
<evidence type="ECO:0000259" key="1">
    <source>
        <dbReference type="Pfam" id="PF04542"/>
    </source>
</evidence>
<name>A0ABM6T188_9ACTN</name>
<dbReference type="Proteomes" id="UP000238413">
    <property type="component" value="Chromosome"/>
</dbReference>
<gene>
    <name evidence="2" type="ORF">C4B68_39845</name>
</gene>
<sequence length="113" mass="12825">MKRDAAEVARLRRLDEDGPRPLDFEEFYTTHFPNLVAQACLYADNREFAHDAVQDALIDVYRRWNDIENPAAYAGVAVRRSIWTYHRGQQVAPLTAIAPDAVPLARDSSGRVI</sequence>
<protein>
    <recommendedName>
        <fullName evidence="1">RNA polymerase sigma-70 region 2 domain-containing protein</fullName>
    </recommendedName>
</protein>
<dbReference type="InterPro" id="IPR013325">
    <property type="entry name" value="RNA_pol_sigma_r2"/>
</dbReference>
<dbReference type="EMBL" id="CP026652">
    <property type="protein sequence ID" value="AVH60874.1"/>
    <property type="molecule type" value="Genomic_DNA"/>
</dbReference>